<evidence type="ECO:0000313" key="2">
    <source>
        <dbReference type="EMBL" id="MBE6061051.1"/>
    </source>
</evidence>
<dbReference type="Proteomes" id="UP000768462">
    <property type="component" value="Unassembled WGS sequence"/>
</dbReference>
<dbReference type="AlphaFoldDB" id="A0A084J812"/>
<keyword evidence="3" id="KW-1185">Reference proteome</keyword>
<sequence length="464" mass="54549">MRYIGPFLRINILNNDNIKSQLFHFSKESLRHIVLHSGCGIISRNANLKIKPLPNDDDITNSVISPLLCVYRKADGKLLKEKDKLLWNHRKFKREINICANGYMTLGLLYLSDYYRKFKDVDEDKYKLSKYYVDLSIEQLEFFALYCRNSEGVFVDKYDSTDPLQKEYFLTDKNMKFKFSTQALLMAAYYKCATLSEDNNENFKSFALDIMNLFSSLKQEIYNTSHDELVKICLAFNILYECSKLEKAKELLVDFSELMIENINHMPPSVIRDNIDISCLCYINSILTYKNTNLSHFKDAAFKIFNNLEKLYNNDDGIFIKDISEKENKFSSDEIILYLYVFMIQESLLSDNEKTELASKIHGLYKKQVVSSGIILRWPEAPSLDNPERYRNFSCKAEDLLDDNYFRFSSYVNNDTNDLAPIFVKNISLNRKKESYKHYKHSFDSCKNMFNFFTIIYLNTILDF</sequence>
<reference evidence="1 3" key="1">
    <citation type="submission" date="2014-07" db="EMBL/GenBank/DDBJ databases">
        <title>Draft genome of Clostridium sulfidigenes 113A isolated from sediments associated with methane hydrate from Krishna Godavari basin.</title>
        <authorList>
            <person name="Honkalas V.S."/>
            <person name="Dabir A.P."/>
            <person name="Arora P."/>
            <person name="Dhakephalkar P.K."/>
        </authorList>
    </citation>
    <scope>NUCLEOTIDE SEQUENCE [LARGE SCALE GENOMIC DNA]</scope>
    <source>
        <strain evidence="1 3">113A</strain>
    </source>
</reference>
<organism evidence="1 3">
    <name type="scientific">Clostridium sulfidigenes</name>
    <dbReference type="NCBI Taxonomy" id="318464"/>
    <lineage>
        <taxon>Bacteria</taxon>
        <taxon>Bacillati</taxon>
        <taxon>Bacillota</taxon>
        <taxon>Clostridia</taxon>
        <taxon>Eubacteriales</taxon>
        <taxon>Clostridiaceae</taxon>
        <taxon>Clostridium</taxon>
    </lineage>
</organism>
<dbReference type="EMBL" id="JPMD01000045">
    <property type="protein sequence ID" value="KEZ85096.1"/>
    <property type="molecule type" value="Genomic_DNA"/>
</dbReference>
<dbReference type="STRING" id="318464.IO99_16695"/>
<dbReference type="eggNOG" id="ENOG5033VW5">
    <property type="taxonomic scope" value="Bacteria"/>
</dbReference>
<evidence type="ECO:0000313" key="1">
    <source>
        <dbReference type="EMBL" id="KEZ85096.1"/>
    </source>
</evidence>
<protein>
    <submittedName>
        <fullName evidence="1">Uncharacterized protein</fullName>
    </submittedName>
</protein>
<proteinExistence type="predicted"/>
<comment type="caution">
    <text evidence="1">The sequence shown here is derived from an EMBL/GenBank/DDBJ whole genome shotgun (WGS) entry which is preliminary data.</text>
</comment>
<dbReference type="EMBL" id="SVCM01000148">
    <property type="protein sequence ID" value="MBE6061051.1"/>
    <property type="molecule type" value="Genomic_DNA"/>
</dbReference>
<dbReference type="Proteomes" id="UP000028542">
    <property type="component" value="Unassembled WGS sequence"/>
</dbReference>
<evidence type="ECO:0000313" key="3">
    <source>
        <dbReference type="Proteomes" id="UP000028542"/>
    </source>
</evidence>
<dbReference type="RefSeq" id="WP_035135234.1">
    <property type="nucleotide sequence ID" value="NZ_JPMD01000045.1"/>
</dbReference>
<gene>
    <name evidence="2" type="ORF">E7215_12895</name>
    <name evidence="1" type="ORF">IO99_16695</name>
</gene>
<reference evidence="2" key="2">
    <citation type="submission" date="2019-04" db="EMBL/GenBank/DDBJ databases">
        <title>Evolution of Biomass-Degrading Anaerobic Consortia Revealed by Metagenomics.</title>
        <authorList>
            <person name="Peng X."/>
        </authorList>
    </citation>
    <scope>NUCLEOTIDE SEQUENCE</scope>
    <source>
        <strain evidence="2">SIG254</strain>
    </source>
</reference>
<name>A0A084J812_9CLOT</name>
<accession>A0A084J812</accession>